<dbReference type="RefSeq" id="WP_127463311.1">
    <property type="nucleotide sequence ID" value="NZ_JAGDLQ010000012.1"/>
</dbReference>
<organism evidence="1 2">
    <name type="scientific">Vibrio alginolyticus</name>
    <dbReference type="NCBI Taxonomy" id="663"/>
    <lineage>
        <taxon>Bacteria</taxon>
        <taxon>Pseudomonadati</taxon>
        <taxon>Pseudomonadota</taxon>
        <taxon>Gammaproteobacteria</taxon>
        <taxon>Vibrionales</taxon>
        <taxon>Vibrionaceae</taxon>
        <taxon>Vibrio</taxon>
    </lineage>
</organism>
<gene>
    <name evidence="1" type="ORF">F0254_20360</name>
</gene>
<name>A0A7Y4B7D8_VIBAL</name>
<evidence type="ECO:0000313" key="1">
    <source>
        <dbReference type="EMBL" id="NOI11191.1"/>
    </source>
</evidence>
<dbReference type="Proteomes" id="UP000532247">
    <property type="component" value="Unassembled WGS sequence"/>
</dbReference>
<comment type="caution">
    <text evidence="1">The sequence shown here is derived from an EMBL/GenBank/DDBJ whole genome shotgun (WGS) entry which is preliminary data.</text>
</comment>
<evidence type="ECO:0000313" key="2">
    <source>
        <dbReference type="Proteomes" id="UP000532247"/>
    </source>
</evidence>
<protein>
    <submittedName>
        <fullName evidence="1">Uncharacterized protein</fullName>
    </submittedName>
</protein>
<reference evidence="1 2" key="1">
    <citation type="submission" date="2019-09" db="EMBL/GenBank/DDBJ databases">
        <title>Draft genome sequencing and comparative genomics of hatchery-associated Vibrios.</title>
        <authorList>
            <person name="Kehlet-Delgado H."/>
            <person name="Mueller R.S."/>
        </authorList>
    </citation>
    <scope>NUCLEOTIDE SEQUENCE [LARGE SCALE GENOMIC DNA]</scope>
    <source>
        <strain evidence="1 2">081416A</strain>
    </source>
</reference>
<dbReference type="EMBL" id="VTYF01000015">
    <property type="protein sequence ID" value="NOI11191.1"/>
    <property type="molecule type" value="Genomic_DNA"/>
</dbReference>
<sequence length="131" mass="15534">MKYGVVIEDFEREYISSKTLYTVYHYEGQILISDTTWSKWIDDFTVNLLKTNAKALGLVIEQFEEEKSMHDSFAKQFLDIGEVYCFDNLTWMTNMSRYPIRWFDSLEEALREHKEVPLNRKVSQSSPVNTN</sequence>
<dbReference type="AlphaFoldDB" id="A0A7Y4B7D8"/>
<proteinExistence type="predicted"/>
<accession>A0A7Y4B7D8</accession>